<proteinExistence type="predicted"/>
<dbReference type="RefSeq" id="WP_343875015.1">
    <property type="nucleotide sequence ID" value="NZ_BAAAIX010000028.1"/>
</dbReference>
<feature type="region of interest" description="Disordered" evidence="2">
    <location>
        <begin position="215"/>
        <end position="236"/>
    </location>
</feature>
<comment type="caution">
    <text evidence="3">The sequence shown here is derived from an EMBL/GenBank/DDBJ whole genome shotgun (WGS) entry which is preliminary data.</text>
</comment>
<dbReference type="NCBIfam" id="TIGR00684">
    <property type="entry name" value="narJ"/>
    <property type="match status" value="1"/>
</dbReference>
<protein>
    <submittedName>
        <fullName evidence="3">Nitrate reductase molybdenum cofactor assembly chaperone</fullName>
    </submittedName>
</protein>
<dbReference type="InterPro" id="IPR036411">
    <property type="entry name" value="TorD-like_sf"/>
</dbReference>
<dbReference type="SUPFAM" id="SSF89155">
    <property type="entry name" value="TorD-like"/>
    <property type="match status" value="1"/>
</dbReference>
<evidence type="ECO:0000256" key="1">
    <source>
        <dbReference type="ARBA" id="ARBA00023063"/>
    </source>
</evidence>
<gene>
    <name evidence="3" type="primary">narJ</name>
    <name evidence="3" type="ORF">ACFSCS_02030</name>
</gene>
<keyword evidence="1" id="KW-0534">Nitrate assimilation</keyword>
<evidence type="ECO:0000313" key="3">
    <source>
        <dbReference type="EMBL" id="MFD1888963.1"/>
    </source>
</evidence>
<dbReference type="InterPro" id="IPR003765">
    <property type="entry name" value="NO3_reductase_chaperone_NarJ"/>
</dbReference>
<name>A0ABW4RU76_9ACTN</name>
<dbReference type="EMBL" id="JBHUFZ010000005">
    <property type="protein sequence ID" value="MFD1888963.1"/>
    <property type="molecule type" value="Genomic_DNA"/>
</dbReference>
<evidence type="ECO:0000256" key="2">
    <source>
        <dbReference type="SAM" id="MobiDB-lite"/>
    </source>
</evidence>
<accession>A0ABW4RU76</accession>
<dbReference type="Pfam" id="PF02613">
    <property type="entry name" value="Nitrate_red_del"/>
    <property type="match status" value="1"/>
</dbReference>
<evidence type="ECO:0000313" key="4">
    <source>
        <dbReference type="Proteomes" id="UP001597326"/>
    </source>
</evidence>
<dbReference type="InterPro" id="IPR020945">
    <property type="entry name" value="DMSO/NO3_reduct_chaperone"/>
</dbReference>
<dbReference type="PANTHER" id="PTHR43680">
    <property type="entry name" value="NITRATE REDUCTASE MOLYBDENUM COFACTOR ASSEMBLY CHAPERONE"/>
    <property type="match status" value="1"/>
</dbReference>
<reference evidence="4" key="1">
    <citation type="journal article" date="2019" name="Int. J. Syst. Evol. Microbiol.">
        <title>The Global Catalogue of Microorganisms (GCM) 10K type strain sequencing project: providing services to taxonomists for standard genome sequencing and annotation.</title>
        <authorList>
            <consortium name="The Broad Institute Genomics Platform"/>
            <consortium name="The Broad Institute Genome Sequencing Center for Infectious Disease"/>
            <person name="Wu L."/>
            <person name="Ma J."/>
        </authorList>
    </citation>
    <scope>NUCLEOTIDE SEQUENCE [LARGE SCALE GENOMIC DNA]</scope>
    <source>
        <strain evidence="4">CAIM 431</strain>
    </source>
</reference>
<keyword evidence="4" id="KW-1185">Reference proteome</keyword>
<sequence>MSEQVGLDEVQVCYQAASLLLSYPDEQLLERLPVLREALAGTRWAGHFAPTLAHLEDRSLAEAQSFHVQEFDISRRHALHLSYWTDGDTRRRGEVLAGIKQVYRDSGLLVRLDGELPDHLPLVLEFAALGDPQRGHELLVRYRPSLELLRMQLETDELPQAGILQAICATLPGASPSSRAEVQQMVDAAIPVETVGLDGYGGAGFDRLGMGGDPATGPQFVELEPAGTPLRSWKDQ</sequence>
<dbReference type="PANTHER" id="PTHR43680:SF2">
    <property type="entry name" value="NITRATE REDUCTASE MOLYBDENUM COFACTOR ASSEMBLY CHAPERONE NARJ"/>
    <property type="match status" value="1"/>
</dbReference>
<dbReference type="Gene3D" id="1.10.3480.10">
    <property type="entry name" value="TorD-like"/>
    <property type="match status" value="1"/>
</dbReference>
<dbReference type="Proteomes" id="UP001597326">
    <property type="component" value="Unassembled WGS sequence"/>
</dbReference>
<organism evidence="3 4">
    <name type="scientific">Luteococcus peritonei</name>
    <dbReference type="NCBI Taxonomy" id="88874"/>
    <lineage>
        <taxon>Bacteria</taxon>
        <taxon>Bacillati</taxon>
        <taxon>Actinomycetota</taxon>
        <taxon>Actinomycetes</taxon>
        <taxon>Propionibacteriales</taxon>
        <taxon>Propionibacteriaceae</taxon>
        <taxon>Luteococcus</taxon>
    </lineage>
</organism>